<feature type="transmembrane region" description="Helical" evidence="1">
    <location>
        <begin position="7"/>
        <end position="26"/>
    </location>
</feature>
<dbReference type="RefSeq" id="WP_204729228.1">
    <property type="nucleotide sequence ID" value="NZ_JAFBDK010000007.1"/>
</dbReference>
<gene>
    <name evidence="2" type="ORF">ACFS5P_02465</name>
</gene>
<evidence type="ECO:0000313" key="2">
    <source>
        <dbReference type="EMBL" id="MFD2910730.1"/>
    </source>
</evidence>
<feature type="transmembrane region" description="Helical" evidence="1">
    <location>
        <begin position="83"/>
        <end position="100"/>
    </location>
</feature>
<name>A0ABW5ZEJ3_9BACL</name>
<keyword evidence="1" id="KW-0812">Transmembrane</keyword>
<feature type="transmembrane region" description="Helical" evidence="1">
    <location>
        <begin position="59"/>
        <end position="77"/>
    </location>
</feature>
<dbReference type="EMBL" id="JBHUPG010000003">
    <property type="protein sequence ID" value="MFD2910730.1"/>
    <property type="molecule type" value="Genomic_DNA"/>
</dbReference>
<evidence type="ECO:0008006" key="4">
    <source>
        <dbReference type="Google" id="ProtNLM"/>
    </source>
</evidence>
<organism evidence="2 3">
    <name type="scientific">Jeotgalibacillus terrae</name>
    <dbReference type="NCBI Taxonomy" id="587735"/>
    <lineage>
        <taxon>Bacteria</taxon>
        <taxon>Bacillati</taxon>
        <taxon>Bacillota</taxon>
        <taxon>Bacilli</taxon>
        <taxon>Bacillales</taxon>
        <taxon>Caryophanaceae</taxon>
        <taxon>Jeotgalibacillus</taxon>
    </lineage>
</organism>
<comment type="caution">
    <text evidence="2">The sequence shown here is derived from an EMBL/GenBank/DDBJ whole genome shotgun (WGS) entry which is preliminary data.</text>
</comment>
<evidence type="ECO:0000256" key="1">
    <source>
        <dbReference type="SAM" id="Phobius"/>
    </source>
</evidence>
<feature type="transmembrane region" description="Helical" evidence="1">
    <location>
        <begin position="32"/>
        <end position="52"/>
    </location>
</feature>
<proteinExistence type="predicted"/>
<keyword evidence="3" id="KW-1185">Reference proteome</keyword>
<accession>A0ABW5ZEJ3</accession>
<reference evidence="3" key="1">
    <citation type="journal article" date="2019" name="Int. J. Syst. Evol. Microbiol.">
        <title>The Global Catalogue of Microorganisms (GCM) 10K type strain sequencing project: providing services to taxonomists for standard genome sequencing and annotation.</title>
        <authorList>
            <consortium name="The Broad Institute Genomics Platform"/>
            <consortium name="The Broad Institute Genome Sequencing Center for Infectious Disease"/>
            <person name="Wu L."/>
            <person name="Ma J."/>
        </authorList>
    </citation>
    <scope>NUCLEOTIDE SEQUENCE [LARGE SCALE GENOMIC DNA]</scope>
    <source>
        <strain evidence="3">KCTC 13528</strain>
    </source>
</reference>
<dbReference type="Proteomes" id="UP001597561">
    <property type="component" value="Unassembled WGS sequence"/>
</dbReference>
<sequence length="117" mass="12852">MKKKIGRTLQTIGGVVATVIGPFLQLNSDFTLHRVLQIALLGLLITYGGSLLTKDDKNMELPAIVLLLSGLAGFVYFDALWFLIAMFISAAGISGILYLMNRDQQQEHTTAEQHSNM</sequence>
<keyword evidence="1" id="KW-0472">Membrane</keyword>
<evidence type="ECO:0000313" key="3">
    <source>
        <dbReference type="Proteomes" id="UP001597561"/>
    </source>
</evidence>
<protein>
    <recommendedName>
        <fullName evidence="4">Integral membrane protein</fullName>
    </recommendedName>
</protein>
<keyword evidence="1" id="KW-1133">Transmembrane helix</keyword>